<dbReference type="AlphaFoldDB" id="A0AAD4MX06"/>
<feature type="transmembrane region" description="Helical" evidence="2">
    <location>
        <begin position="253"/>
        <end position="274"/>
    </location>
</feature>
<keyword evidence="2" id="KW-0472">Membrane</keyword>
<dbReference type="Proteomes" id="UP001201812">
    <property type="component" value="Unassembled WGS sequence"/>
</dbReference>
<sequence>MEFNRTVVTFFVIFLTVYFLEAIGGFYMTSAIVSIERQFQIPSKVSGLMVSAGDFGYIPSVVFVSYLGGKGNRARWIGGGCVLIAVANMLISASNFLFPVETVSLDNSVLQNSLEMDTRRLNTANISLHQFLRELSPNLREGVEQKIPAVIIPPTYNTSVTPALASMVLNYDESWLSQFDYCGAMTAQDPTCEAFYDFLRRHNSATKADIDNLRILSATSYAFCDRALNKLRSMIQAIRCTQNISNVGPTATIFIGLLMLGVGRTMPFSLGLPLVDDNVKKKNLPLYLAGMFFIRIMGPVMGFMMGSFFNKFYYTTDPPRGITPRDPMWIGMWWGGFLTIGIALFFPSLALFCFRAPEPENEEESTVTDEEEGQAVNGKKQLLDQSDLGVGKDIPKPTKTKNRGLALVDRHAEKGLDGNTVVPTGFGDKVKDFFETVQTVLKQPIYAGSLVGRILDVMAFKGFYIFLPKYLELQFGIPQYKINMYMGFIGVVGFAVGVLCGSVVLKVWKLEGRKVAAWVAVCSGLAACLSFMNANVGCRSTLTALGESLPNNFNMNSTCLSGCGCEGVPLYPVCDTQGTVYYSPCHAGCKLNAAAFTALDPKMTPTFNDCRCANTGNAVSRDFCEETDCSWKVVWYFLNMAISGVIGGMGVVPGVLIMLRSVPPRHRSVSLGFNGFLVSLFATLPSPIAWGTVIDLFCIHWDKKCGERGACSLYATDELRVWLHCIYGMIRMISLVTDIYVVYHAKDLKITDSQEEDEKADLNNGAKHAGNSNNISNLMSSSEKGNSMEKEPLKVLCGYFMFKCGVFS</sequence>
<keyword evidence="2" id="KW-0812">Transmembrane</keyword>
<dbReference type="PANTHER" id="PTHR11388:SF150">
    <property type="entry name" value="SOLUTE CARRIER ORGANIC ANION TRANSPORTER FAMILY MEMBER"/>
    <property type="match status" value="1"/>
</dbReference>
<feature type="transmembrane region" description="Helical" evidence="2">
    <location>
        <begin position="286"/>
        <end position="309"/>
    </location>
</feature>
<evidence type="ECO:0000313" key="3">
    <source>
        <dbReference type="EMBL" id="KAI1707365.1"/>
    </source>
</evidence>
<dbReference type="GO" id="GO:0043252">
    <property type="term" value="P:sodium-independent organic anion transport"/>
    <property type="evidence" value="ECO:0007669"/>
    <property type="project" value="TreeGrafter"/>
</dbReference>
<dbReference type="CDD" id="cd17336">
    <property type="entry name" value="MFS_SLCO_OATP"/>
    <property type="match status" value="1"/>
</dbReference>
<dbReference type="PANTHER" id="PTHR11388">
    <property type="entry name" value="ORGANIC ANION TRANSPORTER"/>
    <property type="match status" value="1"/>
</dbReference>
<dbReference type="GO" id="GO:0016323">
    <property type="term" value="C:basolateral plasma membrane"/>
    <property type="evidence" value="ECO:0007669"/>
    <property type="project" value="TreeGrafter"/>
</dbReference>
<gene>
    <name evidence="3" type="ORF">DdX_12462</name>
</gene>
<comment type="caution">
    <text evidence="3">The sequence shown here is derived from an EMBL/GenBank/DDBJ whole genome shotgun (WGS) entry which is preliminary data.</text>
</comment>
<dbReference type="NCBIfam" id="TIGR00805">
    <property type="entry name" value="oat"/>
    <property type="match status" value="1"/>
</dbReference>
<dbReference type="GO" id="GO:0006811">
    <property type="term" value="P:monoatomic ion transport"/>
    <property type="evidence" value="ECO:0007669"/>
    <property type="project" value="UniProtKB-KW"/>
</dbReference>
<feature type="transmembrane region" description="Helical" evidence="2">
    <location>
        <begin position="329"/>
        <end position="354"/>
    </location>
</feature>
<dbReference type="GO" id="GO:0015347">
    <property type="term" value="F:sodium-independent organic anion transmembrane transporter activity"/>
    <property type="evidence" value="ECO:0007669"/>
    <property type="project" value="TreeGrafter"/>
</dbReference>
<dbReference type="InterPro" id="IPR004156">
    <property type="entry name" value="OATP"/>
</dbReference>
<dbReference type="Gene3D" id="1.20.1250.20">
    <property type="entry name" value="MFS general substrate transporter like domains"/>
    <property type="match status" value="2"/>
</dbReference>
<proteinExistence type="inferred from homology"/>
<dbReference type="Pfam" id="PF03137">
    <property type="entry name" value="OATP"/>
    <property type="match status" value="1"/>
</dbReference>
<dbReference type="InterPro" id="IPR036259">
    <property type="entry name" value="MFS_trans_sf"/>
</dbReference>
<feature type="transmembrane region" description="Helical" evidence="2">
    <location>
        <begin position="48"/>
        <end position="69"/>
    </location>
</feature>
<feature type="transmembrane region" description="Helical" evidence="2">
    <location>
        <begin position="515"/>
        <end position="532"/>
    </location>
</feature>
<evidence type="ECO:0000313" key="4">
    <source>
        <dbReference type="Proteomes" id="UP001201812"/>
    </source>
</evidence>
<feature type="transmembrane region" description="Helical" evidence="2">
    <location>
        <begin position="633"/>
        <end position="659"/>
    </location>
</feature>
<evidence type="ECO:0000256" key="2">
    <source>
        <dbReference type="RuleBase" id="RU362056"/>
    </source>
</evidence>
<dbReference type="SUPFAM" id="SSF100895">
    <property type="entry name" value="Kazal-type serine protease inhibitors"/>
    <property type="match status" value="1"/>
</dbReference>
<keyword evidence="4" id="KW-1185">Reference proteome</keyword>
<feature type="transmembrane region" description="Helical" evidence="2">
    <location>
        <begin position="7"/>
        <end position="28"/>
    </location>
</feature>
<keyword evidence="1" id="KW-1015">Disulfide bond</keyword>
<dbReference type="SUPFAM" id="SSF103473">
    <property type="entry name" value="MFS general substrate transporter"/>
    <property type="match status" value="1"/>
</dbReference>
<comment type="caution">
    <text evidence="2">Lacks conserved residue(s) required for the propagation of feature annotation.</text>
</comment>
<comment type="similarity">
    <text evidence="2">Belongs to the organo anion transporter (TC 2.A.60) family.</text>
</comment>
<dbReference type="InterPro" id="IPR036058">
    <property type="entry name" value="Kazal_dom_sf"/>
</dbReference>
<keyword evidence="2" id="KW-0406">Ion transport</keyword>
<feature type="transmembrane region" description="Helical" evidence="2">
    <location>
        <begin position="76"/>
        <end position="98"/>
    </location>
</feature>
<keyword evidence="2" id="KW-0813">Transport</keyword>
<evidence type="ECO:0000256" key="1">
    <source>
        <dbReference type="ARBA" id="ARBA00023157"/>
    </source>
</evidence>
<name>A0AAD4MX06_9BILA</name>
<feature type="transmembrane region" description="Helical" evidence="2">
    <location>
        <begin position="487"/>
        <end position="508"/>
    </location>
</feature>
<accession>A0AAD4MX06</accession>
<dbReference type="EMBL" id="JAKKPZ010000041">
    <property type="protein sequence ID" value="KAI1707365.1"/>
    <property type="molecule type" value="Genomic_DNA"/>
</dbReference>
<feature type="transmembrane region" description="Helical" evidence="2">
    <location>
        <begin position="671"/>
        <end position="690"/>
    </location>
</feature>
<organism evidence="3 4">
    <name type="scientific">Ditylenchus destructor</name>
    <dbReference type="NCBI Taxonomy" id="166010"/>
    <lineage>
        <taxon>Eukaryota</taxon>
        <taxon>Metazoa</taxon>
        <taxon>Ecdysozoa</taxon>
        <taxon>Nematoda</taxon>
        <taxon>Chromadorea</taxon>
        <taxon>Rhabditida</taxon>
        <taxon>Tylenchina</taxon>
        <taxon>Tylenchomorpha</taxon>
        <taxon>Sphaerularioidea</taxon>
        <taxon>Anguinidae</taxon>
        <taxon>Anguininae</taxon>
        <taxon>Ditylenchus</taxon>
    </lineage>
</organism>
<protein>
    <recommendedName>
        <fullName evidence="2">Solute carrier organic anion transporter family member</fullName>
    </recommendedName>
</protein>
<comment type="subcellular location">
    <subcellularLocation>
        <location evidence="2">Cell membrane</location>
        <topology evidence="2">Multi-pass membrane protein</topology>
    </subcellularLocation>
</comment>
<reference evidence="3" key="1">
    <citation type="submission" date="2022-01" db="EMBL/GenBank/DDBJ databases">
        <title>Genome Sequence Resource for Two Populations of Ditylenchus destructor, the Migratory Endoparasitic Phytonematode.</title>
        <authorList>
            <person name="Zhang H."/>
            <person name="Lin R."/>
            <person name="Xie B."/>
        </authorList>
    </citation>
    <scope>NUCLEOTIDE SEQUENCE</scope>
    <source>
        <strain evidence="3">BazhouSP</strain>
    </source>
</reference>
<keyword evidence="2" id="KW-1133">Transmembrane helix</keyword>